<name>A0A5C4US56_9ACTN</name>
<dbReference type="EMBL" id="VDGT01000023">
    <property type="protein sequence ID" value="TNM26345.1"/>
    <property type="molecule type" value="Genomic_DNA"/>
</dbReference>
<evidence type="ECO:0000313" key="1">
    <source>
        <dbReference type="EMBL" id="TNM26345.1"/>
    </source>
</evidence>
<dbReference type="RefSeq" id="WP_139648892.1">
    <property type="nucleotide sequence ID" value="NZ_BAAAZS010000161.1"/>
</dbReference>
<comment type="caution">
    <text evidence="1">The sequence shown here is derived from an EMBL/GenBank/DDBJ whole genome shotgun (WGS) entry which is preliminary data.</text>
</comment>
<proteinExistence type="predicted"/>
<dbReference type="OrthoDB" id="4324016at2"/>
<reference evidence="1 2" key="1">
    <citation type="submission" date="2019-06" db="EMBL/GenBank/DDBJ databases">
        <title>Draft genome of Streptomyces sedi sp. JCM16909.</title>
        <authorList>
            <person name="Klykleung N."/>
            <person name="Tanasupawat S."/>
            <person name="Kudo T."/>
            <person name="Yuki M."/>
            <person name="Ohkuma M."/>
        </authorList>
    </citation>
    <scope>NUCLEOTIDE SEQUENCE [LARGE SCALE GENOMIC DNA]</scope>
    <source>
        <strain evidence="1 2">JCM 16909</strain>
    </source>
</reference>
<dbReference type="Proteomes" id="UP000311713">
    <property type="component" value="Unassembled WGS sequence"/>
</dbReference>
<sequence length="269" mass="28672">MGHRHTAPRVGRRLVLAPGDGAPDAEAVVTKRGPVHRPRYLLDGGLVTVSAFRGAAERDRGYAGTHGSQDWLWSGDDELRFLDGTGELASVLLHVPDQPPADPATHARWLEVPSVRGGLAMPERRDFALPRTVTRWSGDPDGPLVCLREEPGPGGAGRARLRIAEGLDLLFRDGTLTGWLLAHPERFLTDSWDAPTAPAPRAPAPAALLRAYLALVSAPAFGLLEDADPAAVAALRAVARAAEAGSEAGDPRHRALREAARAVLERVVE</sequence>
<dbReference type="AlphaFoldDB" id="A0A5C4US56"/>
<protein>
    <submittedName>
        <fullName evidence="1">Uncharacterized protein</fullName>
    </submittedName>
</protein>
<accession>A0A5C4US56</accession>
<gene>
    <name evidence="1" type="ORF">FH715_24235</name>
</gene>
<organism evidence="1 2">
    <name type="scientific">Streptomyces sedi</name>
    <dbReference type="NCBI Taxonomy" id="555059"/>
    <lineage>
        <taxon>Bacteria</taxon>
        <taxon>Bacillati</taxon>
        <taxon>Actinomycetota</taxon>
        <taxon>Actinomycetes</taxon>
        <taxon>Kitasatosporales</taxon>
        <taxon>Streptomycetaceae</taxon>
        <taxon>Streptomyces</taxon>
    </lineage>
</organism>
<keyword evidence="2" id="KW-1185">Reference proteome</keyword>
<evidence type="ECO:0000313" key="2">
    <source>
        <dbReference type="Proteomes" id="UP000311713"/>
    </source>
</evidence>